<gene>
    <name evidence="1" type="ORF">PsorP6_017168</name>
</gene>
<comment type="caution">
    <text evidence="1">The sequence shown here is derived from an EMBL/GenBank/DDBJ whole genome shotgun (WGS) entry which is preliminary data.</text>
</comment>
<evidence type="ECO:0000313" key="1">
    <source>
        <dbReference type="EMBL" id="KAI9916463.1"/>
    </source>
</evidence>
<protein>
    <submittedName>
        <fullName evidence="1">Uncharacterized protein</fullName>
    </submittedName>
</protein>
<dbReference type="Proteomes" id="UP001163321">
    <property type="component" value="Chromosome 2"/>
</dbReference>
<accession>A0ACC0WCB7</accession>
<organism evidence="1 2">
    <name type="scientific">Peronosclerospora sorghi</name>
    <dbReference type="NCBI Taxonomy" id="230839"/>
    <lineage>
        <taxon>Eukaryota</taxon>
        <taxon>Sar</taxon>
        <taxon>Stramenopiles</taxon>
        <taxon>Oomycota</taxon>
        <taxon>Peronosporomycetes</taxon>
        <taxon>Peronosporales</taxon>
        <taxon>Peronosporaceae</taxon>
        <taxon>Peronosclerospora</taxon>
    </lineage>
</organism>
<proteinExistence type="predicted"/>
<evidence type="ECO:0000313" key="2">
    <source>
        <dbReference type="Proteomes" id="UP001163321"/>
    </source>
</evidence>
<reference evidence="1 2" key="1">
    <citation type="journal article" date="2022" name="bioRxiv">
        <title>The genome of the oomycete Peronosclerospora sorghi, a cosmopolitan pathogen of maize and sorghum, is inflated with dispersed pseudogenes.</title>
        <authorList>
            <person name="Fletcher K."/>
            <person name="Martin F."/>
            <person name="Isakeit T."/>
            <person name="Cavanaugh K."/>
            <person name="Magill C."/>
            <person name="Michelmore R."/>
        </authorList>
    </citation>
    <scope>NUCLEOTIDE SEQUENCE [LARGE SCALE GENOMIC DNA]</scope>
    <source>
        <strain evidence="1">P6</strain>
    </source>
</reference>
<keyword evidence="2" id="KW-1185">Reference proteome</keyword>
<sequence>MATWAALNVAERGPSHVAQEEATEEARDADNTAMYEQALRYQQRHETARATALYVHLLERDVRLTRRLEYLCHKNLATMALEAQSFEHALDSFASALALDATDVVVWYQMGTTAIETGKWWLARRTLEEGLKVDATYWPLVETLAQVLYQVGDHDAYEHVAHYLRRHDPQCASVHVIDHVLSNTTSQRVSHLSAREKKLRERAHTKLHHFQEIQARETRRRRALERRRTQSFPLKRYTLDQHTSWMALGELLLEAFEDIHVDDKAHVLQTPVEMDVAAFQDVEDLAQDKVESGLEASDDVPPLKRVKLKESTKGSEQAARVSDLVDHDTRLLLHEMMPRRRKSRRHEERLREEHAAAVKKAQEENLTYRLRAFLPENGTTQAGENKQHVPSSIGTDWPAPLKVKLVETAFCVSNAKNETIVTTRSFDGVTSSGNVAAKDKPSSSRRSFSDETANATASPVAGVTTRQVRAFVDSVGANRRTPRRIHDWIREYLNQCGQWSHMKLGREGEEIHKVCLWLEKAFGRDLERAHSVPSTRSCVVHVPDHVLAPNSRFEGNGLSLGTQVFLFELQFDLLVQKTARTSPHTMKRVVESQLTQAQKLLFEFGWLEDAENASCRPLKREFVRLLWLIARMHEQSGDPQLAQHFFIKCRDKMIQFKTEDRECSERVYLPNQSVENEITLDILDEKIAGLRFSDVCAEARGFFEAQDYDRVVSVLLSYFFPRNQAARITDFLNDFEGDDTDVPERRESNRLIDLMLQSLHQSSHFSTDDSILFLLTLLYHVIDFVDALAGTNESTSTKTSAGETCAGALAAVDYLLRQLTQDTSEYRTKRMEHQVLLRALCVRCLHPSILFRFESPNEVFSRLCLVFTVGNDGRDGQCDHRQLPLVGVEATARLLYVIRSLSSEESSHLLTMASHASKRKQPRRDRIRAMVLELLRFLNRSFRADNKLVLSLSQSQQSALMVICSTLMKEEEETVGRSDVKTATQLYGNGAILFLHLYEGWGRLASTTSSRQLVKLIHFLHERLGRYGICGLTYCSPGDGSCFLETSVVVLSNCGLAPASRFMTTEDDMRLEEDETNVQDLYQKEMCQCYRCLYDVQIVPGCDDHKTGTTFASLVHADARTKQEDARRLMRFAVPILLATMAKTNGQKKERLKLLYAVRDALAESNVAPLSVHVSRASPALEAYLAPQGLLQEQVEVPVPCTGGHVASSSVDDVCLGHLWYLLGADYILGRVKRRGNVTELMDMEQQVRERVEFLRNDVIYYHPDRIDSWIRLGETMKELYHAATDAFAAILGRKRRIRALQWYASTIESNNANAGFQDPTHLDSLFFDNVVLQWNLFQKIKAWLDREKEGGTTASVSMDLADETMETNKRVAPRGPDVPIEEYAWMCIAQVIEFARRCFDMAARLAEEAGKRVDDQREMAGDRELDELQHKRIECKEECGLLLYTVLQELSLMKEQPQFPLAMYARLVAQTLAYFQQAWEHCASHGAAQEVHFRLHYMIGKTLKKRRWCQLREQETSTTEALAIANDMAACFSRAESARKEGDREHVLVHAFYSLQALRAELTTSASPSVPALRLVCSHFYEEEKDIAVEREEIGDEDGTSHSETGSLLLDVDRFKPSDMKATSSAKKEEILTLLTAAESHASSREVNVLLARGWLMLNIIEALESIPNEDRYFHPSRYLLARIVYWLLRFCSMLGQRGDQNDRITAFLEAVRTHGRESKPEGPSVGATRALQAMAPIFDKKRPQIVAIWFSEYIPSAKKFEELNQRQIKYDYYRLKYWRFYTALLQENGAYGRLKEVMSWVLACKEEHDVIDMMLGIVLKARGNVLRARLRHVIDALNVDTSLEPQGQGDPHGQDGKLMKQLAKTYAFYLEVLHAQQRLVHVMDDWSMVLEHAELPMVAVFFLGVLKFPTQMQLMEKHGAIVDEMFATNVTAITNALRRDELPPRIYNAHGQDVWSTYRSAVCCFCEAKWPERVGKGKAHKKGARLKSMMVECGQGC</sequence>
<name>A0ACC0WCB7_9STRA</name>
<dbReference type="EMBL" id="CM047581">
    <property type="protein sequence ID" value="KAI9916463.1"/>
    <property type="molecule type" value="Genomic_DNA"/>
</dbReference>